<dbReference type="GO" id="GO:0106300">
    <property type="term" value="P:protein-DNA covalent cross-linking repair"/>
    <property type="evidence" value="ECO:0007669"/>
    <property type="project" value="InterPro"/>
</dbReference>
<keyword evidence="3" id="KW-0227">DNA damage</keyword>
<protein>
    <recommendedName>
        <fullName evidence="8">Abasic site processing protein</fullName>
        <ecNumber evidence="8">3.4.-.-</ecNumber>
    </recommendedName>
</protein>
<dbReference type="Proteomes" id="UP000263273">
    <property type="component" value="Unassembled WGS sequence"/>
</dbReference>
<evidence type="ECO:0000256" key="5">
    <source>
        <dbReference type="ARBA" id="ARBA00023124"/>
    </source>
</evidence>
<dbReference type="GO" id="GO:0006508">
    <property type="term" value="P:proteolysis"/>
    <property type="evidence" value="ECO:0007669"/>
    <property type="project" value="UniProtKB-KW"/>
</dbReference>
<dbReference type="InterPro" id="IPR003738">
    <property type="entry name" value="SRAP"/>
</dbReference>
<dbReference type="Gene3D" id="3.90.1680.10">
    <property type="entry name" value="SOS response associated peptidase-like"/>
    <property type="match status" value="1"/>
</dbReference>
<sequence length="214" mass="24685">MDELAERFGCPKVDQVIKPRYNVAPSQIMPVVVEHSGQPRLQMMHWGLVPFWAKDKSIGNKLINARVETVEEKASFKYAVRGRRCIVPANGYYEWQKTDAGKQPMRIVIPSDKLFGFADLWEQWNSPDGEAFFSYTILTAPPVSSLVHIHHRMPFILRRDQEDYWLNGLRGTSVEEIRSFLNGLQPQQHFNIYSASNRVNNPRNDDVQCIEPIA</sequence>
<accession>A0A354Z2F4</accession>
<evidence type="ECO:0000256" key="7">
    <source>
        <dbReference type="ARBA" id="ARBA00023239"/>
    </source>
</evidence>
<evidence type="ECO:0000256" key="6">
    <source>
        <dbReference type="ARBA" id="ARBA00023125"/>
    </source>
</evidence>
<evidence type="ECO:0000256" key="2">
    <source>
        <dbReference type="ARBA" id="ARBA00022670"/>
    </source>
</evidence>
<evidence type="ECO:0000256" key="8">
    <source>
        <dbReference type="RuleBase" id="RU364100"/>
    </source>
</evidence>
<proteinExistence type="inferred from homology"/>
<dbReference type="GO" id="GO:0003697">
    <property type="term" value="F:single-stranded DNA binding"/>
    <property type="evidence" value="ECO:0007669"/>
    <property type="project" value="InterPro"/>
</dbReference>
<evidence type="ECO:0000256" key="1">
    <source>
        <dbReference type="ARBA" id="ARBA00008136"/>
    </source>
</evidence>
<organism evidence="9 10">
    <name type="scientific">Syntrophomonas wolfei</name>
    <dbReference type="NCBI Taxonomy" id="863"/>
    <lineage>
        <taxon>Bacteria</taxon>
        <taxon>Bacillati</taxon>
        <taxon>Bacillota</taxon>
        <taxon>Clostridia</taxon>
        <taxon>Eubacteriales</taxon>
        <taxon>Syntrophomonadaceae</taxon>
        <taxon>Syntrophomonas</taxon>
    </lineage>
</organism>
<gene>
    <name evidence="9" type="ORF">DDZ44_11885</name>
</gene>
<keyword evidence="5" id="KW-0190">Covalent protein-DNA linkage</keyword>
<dbReference type="PANTHER" id="PTHR13604">
    <property type="entry name" value="DC12-RELATED"/>
    <property type="match status" value="1"/>
</dbReference>
<dbReference type="EC" id="3.4.-.-" evidence="8"/>
<keyword evidence="7" id="KW-0456">Lyase</keyword>
<keyword evidence="6" id="KW-0238">DNA-binding</keyword>
<dbReference type="InterPro" id="IPR036590">
    <property type="entry name" value="SRAP-like"/>
</dbReference>
<dbReference type="AlphaFoldDB" id="A0A354Z2F4"/>
<evidence type="ECO:0000313" key="10">
    <source>
        <dbReference type="Proteomes" id="UP000263273"/>
    </source>
</evidence>
<evidence type="ECO:0000313" key="9">
    <source>
        <dbReference type="EMBL" id="HBK54627.1"/>
    </source>
</evidence>
<dbReference type="GO" id="GO:0008233">
    <property type="term" value="F:peptidase activity"/>
    <property type="evidence" value="ECO:0007669"/>
    <property type="project" value="UniProtKB-KW"/>
</dbReference>
<keyword evidence="2 8" id="KW-0645">Protease</keyword>
<evidence type="ECO:0000256" key="4">
    <source>
        <dbReference type="ARBA" id="ARBA00022801"/>
    </source>
</evidence>
<reference evidence="9 10" key="1">
    <citation type="journal article" date="2018" name="Nat. Biotechnol.">
        <title>A standardized bacterial taxonomy based on genome phylogeny substantially revises the tree of life.</title>
        <authorList>
            <person name="Parks D.H."/>
            <person name="Chuvochina M."/>
            <person name="Waite D.W."/>
            <person name="Rinke C."/>
            <person name="Skarshewski A."/>
            <person name="Chaumeil P.A."/>
            <person name="Hugenholtz P."/>
        </authorList>
    </citation>
    <scope>NUCLEOTIDE SEQUENCE [LARGE SCALE GENOMIC DNA]</scope>
    <source>
        <strain evidence="9">UBA10948</strain>
    </source>
</reference>
<dbReference type="EMBL" id="DNZF01000257">
    <property type="protein sequence ID" value="HBK54627.1"/>
    <property type="molecule type" value="Genomic_DNA"/>
</dbReference>
<dbReference type="PANTHER" id="PTHR13604:SF0">
    <property type="entry name" value="ABASIC SITE PROCESSING PROTEIN HMCES"/>
    <property type="match status" value="1"/>
</dbReference>
<evidence type="ECO:0000256" key="3">
    <source>
        <dbReference type="ARBA" id="ARBA00022763"/>
    </source>
</evidence>
<dbReference type="GO" id="GO:0016829">
    <property type="term" value="F:lyase activity"/>
    <property type="evidence" value="ECO:0007669"/>
    <property type="project" value="UniProtKB-KW"/>
</dbReference>
<dbReference type="Pfam" id="PF02586">
    <property type="entry name" value="SRAP"/>
    <property type="match status" value="1"/>
</dbReference>
<comment type="similarity">
    <text evidence="1 8">Belongs to the SOS response-associated peptidase family.</text>
</comment>
<dbReference type="SUPFAM" id="SSF143081">
    <property type="entry name" value="BB1717-like"/>
    <property type="match status" value="1"/>
</dbReference>
<name>A0A354Z2F4_9FIRM</name>
<comment type="caution">
    <text evidence="9">The sequence shown here is derived from an EMBL/GenBank/DDBJ whole genome shotgun (WGS) entry which is preliminary data.</text>
</comment>
<keyword evidence="4 8" id="KW-0378">Hydrolase</keyword>